<keyword evidence="3" id="KW-0813">Transport</keyword>
<accession>A0A160FTI7</accession>
<proteinExistence type="predicted"/>
<keyword evidence="4" id="KW-1134">Transmembrane beta strand</keyword>
<dbReference type="Proteomes" id="UP000076852">
    <property type="component" value="Chromosome 2"/>
</dbReference>
<dbReference type="Gene3D" id="2.40.160.10">
    <property type="entry name" value="Porin"/>
    <property type="match status" value="1"/>
</dbReference>
<evidence type="ECO:0000256" key="5">
    <source>
        <dbReference type="ARBA" id="ARBA00022692"/>
    </source>
</evidence>
<evidence type="ECO:0000313" key="13">
    <source>
        <dbReference type="EMBL" id="ANB76244.1"/>
    </source>
</evidence>
<feature type="signal peptide" evidence="11">
    <location>
        <begin position="1"/>
        <end position="20"/>
    </location>
</feature>
<dbReference type="PRINTS" id="PR00184">
    <property type="entry name" value="NEISSPPORIN"/>
</dbReference>
<dbReference type="GO" id="GO:0006811">
    <property type="term" value="P:monoatomic ion transport"/>
    <property type="evidence" value="ECO:0007669"/>
    <property type="project" value="UniProtKB-KW"/>
</dbReference>
<dbReference type="Pfam" id="PF13609">
    <property type="entry name" value="Porin_4"/>
    <property type="match status" value="1"/>
</dbReference>
<evidence type="ECO:0000256" key="11">
    <source>
        <dbReference type="SAM" id="SignalP"/>
    </source>
</evidence>
<dbReference type="STRING" id="1804984.AYM40_28740"/>
<evidence type="ECO:0000313" key="14">
    <source>
        <dbReference type="Proteomes" id="UP000076852"/>
    </source>
</evidence>
<dbReference type="CDD" id="cd00342">
    <property type="entry name" value="gram_neg_porins"/>
    <property type="match status" value="1"/>
</dbReference>
<keyword evidence="5" id="KW-0812">Transmembrane</keyword>
<dbReference type="OrthoDB" id="8982743at2"/>
<evidence type="ECO:0000256" key="8">
    <source>
        <dbReference type="ARBA" id="ARBA00023114"/>
    </source>
</evidence>
<dbReference type="InterPro" id="IPR002299">
    <property type="entry name" value="Porin_Neis"/>
</dbReference>
<evidence type="ECO:0000256" key="6">
    <source>
        <dbReference type="ARBA" id="ARBA00022729"/>
    </source>
</evidence>
<sequence>MKRLSWAAALLCITPAVVYAQSSVTLYGLLDEGLTYSSNQNGHSAWLLQSGGGSLSRWGLRGAEDLGGGYKAVFTLENGFDLSSGNLSNNGRLFGRQAYVGISSPYGTITLGRQYEEVAEMLSTVAAGLNWAVYFAHAGDVDNAGGSIRINNSVKYASPKIGGFTFGALYSFGGQPGQFSTNSVTSVGLSYTGINLPLYIAAAYTIIKNPYAAAFDSTAPRNIIYAPYVQSAESESIAGVGTSYKIGSASVAFEYTTTRFKKGFLGSDVRFDNYEANVGYFITPFLFAGAAYIYTHGKVGATSASPIYRAIDLYTNYFLSKRTDIYFAAELLKAAGSATQAQITLIPSPSSGQTQGLLRVGIRHRF</sequence>
<dbReference type="InterPro" id="IPR050298">
    <property type="entry name" value="Gram-neg_bact_OMP"/>
</dbReference>
<organism evidence="13 14">
    <name type="scientific">Paraburkholderia phytofirmans OLGA172</name>
    <dbReference type="NCBI Taxonomy" id="1417228"/>
    <lineage>
        <taxon>Bacteria</taxon>
        <taxon>Pseudomonadati</taxon>
        <taxon>Pseudomonadota</taxon>
        <taxon>Betaproteobacteria</taxon>
        <taxon>Burkholderiales</taxon>
        <taxon>Burkholderiaceae</taxon>
        <taxon>Paraburkholderia</taxon>
    </lineage>
</organism>
<dbReference type="SUPFAM" id="SSF56935">
    <property type="entry name" value="Porins"/>
    <property type="match status" value="1"/>
</dbReference>
<keyword evidence="14" id="KW-1185">Reference proteome</keyword>
<evidence type="ECO:0000256" key="10">
    <source>
        <dbReference type="ARBA" id="ARBA00023237"/>
    </source>
</evidence>
<dbReference type="GO" id="GO:0009279">
    <property type="term" value="C:cell outer membrane"/>
    <property type="evidence" value="ECO:0007669"/>
    <property type="project" value="UniProtKB-SubCell"/>
</dbReference>
<dbReference type="GO" id="GO:0015288">
    <property type="term" value="F:porin activity"/>
    <property type="evidence" value="ECO:0007669"/>
    <property type="project" value="UniProtKB-KW"/>
</dbReference>
<feature type="chain" id="PRO_5007814311" description="Porin domain-containing protein" evidence="11">
    <location>
        <begin position="21"/>
        <end position="366"/>
    </location>
</feature>
<protein>
    <recommendedName>
        <fullName evidence="12">Porin domain-containing protein</fullName>
    </recommendedName>
</protein>
<keyword evidence="9" id="KW-0472">Membrane</keyword>
<reference evidence="13 14" key="1">
    <citation type="journal article" date="2016" name="Gene">
        <title>PacBio SMRT assembly of a complex multi-replicon genome reveals chlorocatechol degradative operon in a region of genome plasticity.</title>
        <authorList>
            <person name="Ricker N."/>
            <person name="Shen S.Y."/>
            <person name="Goordial J."/>
            <person name="Jin S."/>
            <person name="Fulthorpe R.R."/>
        </authorList>
    </citation>
    <scope>NUCLEOTIDE SEQUENCE [LARGE SCALE GENOMIC DNA]</scope>
    <source>
        <strain evidence="13 14">OLGA172</strain>
    </source>
</reference>
<evidence type="ECO:0000256" key="7">
    <source>
        <dbReference type="ARBA" id="ARBA00023065"/>
    </source>
</evidence>
<evidence type="ECO:0000259" key="12">
    <source>
        <dbReference type="Pfam" id="PF13609"/>
    </source>
</evidence>
<keyword evidence="6 11" id="KW-0732">Signal</keyword>
<comment type="subunit">
    <text evidence="2">Homotrimer.</text>
</comment>
<evidence type="ECO:0000256" key="4">
    <source>
        <dbReference type="ARBA" id="ARBA00022452"/>
    </source>
</evidence>
<dbReference type="InterPro" id="IPR033900">
    <property type="entry name" value="Gram_neg_porin_domain"/>
</dbReference>
<gene>
    <name evidence="13" type="ORF">AYM40_28740</name>
</gene>
<dbReference type="PANTHER" id="PTHR34501">
    <property type="entry name" value="PROTEIN YDDL-RELATED"/>
    <property type="match status" value="1"/>
</dbReference>
<name>A0A160FTI7_9BURK</name>
<evidence type="ECO:0000256" key="2">
    <source>
        <dbReference type="ARBA" id="ARBA00011233"/>
    </source>
</evidence>
<dbReference type="AlphaFoldDB" id="A0A160FTI7"/>
<dbReference type="EMBL" id="CP014579">
    <property type="protein sequence ID" value="ANB76244.1"/>
    <property type="molecule type" value="Genomic_DNA"/>
</dbReference>
<feature type="domain" description="Porin" evidence="12">
    <location>
        <begin position="7"/>
        <end position="329"/>
    </location>
</feature>
<dbReference type="GO" id="GO:0046930">
    <property type="term" value="C:pore complex"/>
    <property type="evidence" value="ECO:0007669"/>
    <property type="project" value="UniProtKB-KW"/>
</dbReference>
<comment type="subcellular location">
    <subcellularLocation>
        <location evidence="1">Cell outer membrane</location>
        <topology evidence="1">Multi-pass membrane protein</topology>
    </subcellularLocation>
</comment>
<evidence type="ECO:0000256" key="1">
    <source>
        <dbReference type="ARBA" id="ARBA00004571"/>
    </source>
</evidence>
<keyword evidence="10" id="KW-0998">Cell outer membrane</keyword>
<dbReference type="InterPro" id="IPR023614">
    <property type="entry name" value="Porin_dom_sf"/>
</dbReference>
<evidence type="ECO:0000256" key="3">
    <source>
        <dbReference type="ARBA" id="ARBA00022448"/>
    </source>
</evidence>
<dbReference type="RefSeq" id="WP_063499489.1">
    <property type="nucleotide sequence ID" value="NZ_CP014579.1"/>
</dbReference>
<dbReference type="PANTHER" id="PTHR34501:SF9">
    <property type="entry name" value="MAJOR OUTER MEMBRANE PROTEIN P.IA"/>
    <property type="match status" value="1"/>
</dbReference>
<keyword evidence="7" id="KW-0406">Ion transport</keyword>
<dbReference type="KEGG" id="buz:AYM40_28740"/>
<evidence type="ECO:0000256" key="9">
    <source>
        <dbReference type="ARBA" id="ARBA00023136"/>
    </source>
</evidence>
<keyword evidence="8" id="KW-0626">Porin</keyword>